<organism evidence="1 2">
    <name type="scientific">Pontibacter lucknowensis</name>
    <dbReference type="NCBI Taxonomy" id="1077936"/>
    <lineage>
        <taxon>Bacteria</taxon>
        <taxon>Pseudomonadati</taxon>
        <taxon>Bacteroidota</taxon>
        <taxon>Cytophagia</taxon>
        <taxon>Cytophagales</taxon>
        <taxon>Hymenobacteraceae</taxon>
        <taxon>Pontibacter</taxon>
    </lineage>
</organism>
<dbReference type="EMBL" id="FTNM01000008">
    <property type="protein sequence ID" value="SIR49991.1"/>
    <property type="molecule type" value="Genomic_DNA"/>
</dbReference>
<dbReference type="AlphaFoldDB" id="A0A1N7BF35"/>
<reference evidence="2" key="1">
    <citation type="submission" date="2017-01" db="EMBL/GenBank/DDBJ databases">
        <authorList>
            <person name="Varghese N."/>
            <person name="Submissions S."/>
        </authorList>
    </citation>
    <scope>NUCLEOTIDE SEQUENCE [LARGE SCALE GENOMIC DNA]</scope>
    <source>
        <strain evidence="2">DM9</strain>
    </source>
</reference>
<sequence length="55" mass="6184">MDPLGAERLHNIVLKEIKIHGGAAIEMNVPTFNGKRYFPKADKLVEVTIPNQNRV</sequence>
<evidence type="ECO:0000313" key="2">
    <source>
        <dbReference type="Proteomes" id="UP000185924"/>
    </source>
</evidence>
<dbReference type="STRING" id="1077936.SAMN05421545_3938"/>
<name>A0A1N7BF35_9BACT</name>
<proteinExistence type="predicted"/>
<evidence type="ECO:0000313" key="1">
    <source>
        <dbReference type="EMBL" id="SIR49991.1"/>
    </source>
</evidence>
<gene>
    <name evidence="1" type="ORF">SAMN05421545_3938</name>
</gene>
<protein>
    <submittedName>
        <fullName evidence="1">Uncharacterized protein</fullName>
    </submittedName>
</protein>
<dbReference type="Proteomes" id="UP000185924">
    <property type="component" value="Unassembled WGS sequence"/>
</dbReference>
<accession>A0A1N7BF35</accession>
<keyword evidence="2" id="KW-1185">Reference proteome</keyword>